<sequence length="189" mass="20675">MLLVPLQPSLRPSSLKLLLKRRSTALSPPPSTLTAKGVNSASASRSTPRSSPIRKAAPPPTPQSDGRIFLRLDRDSPFANNDTFAIRKEVQTFLRLAPTDIPGCHKVPTGFALVPKNDAVRQTLLAHKDEISARFGCVQVEVPKKWATYAVQNVPMMMRLGMVPVDTTTAIKDEMLVQTSQEPIALRPS</sequence>
<feature type="compositionally biased region" description="Low complexity" evidence="1">
    <location>
        <begin position="40"/>
        <end position="51"/>
    </location>
</feature>
<dbReference type="VEuPathDB" id="FungiDB:SMAC_09561"/>
<feature type="region of interest" description="Disordered" evidence="1">
    <location>
        <begin position="21"/>
        <end position="68"/>
    </location>
</feature>
<evidence type="ECO:0000313" key="3">
    <source>
        <dbReference type="Proteomes" id="UP000433876"/>
    </source>
</evidence>
<evidence type="ECO:0000256" key="1">
    <source>
        <dbReference type="SAM" id="MobiDB-lite"/>
    </source>
</evidence>
<gene>
    <name evidence="2" type="ORF">SMACR_09561</name>
</gene>
<dbReference type="EMBL" id="NMPR01000285">
    <property type="protein sequence ID" value="KAA8623971.1"/>
    <property type="molecule type" value="Genomic_DNA"/>
</dbReference>
<proteinExistence type="predicted"/>
<evidence type="ECO:0000313" key="2">
    <source>
        <dbReference type="EMBL" id="KAA8623971.1"/>
    </source>
</evidence>
<accession>A0A8S8Z9X0</accession>
<reference evidence="2 3" key="1">
    <citation type="submission" date="2017-07" db="EMBL/GenBank/DDBJ databases">
        <title>Genome sequence of the Sordaria macrospora wild type strain R19027.</title>
        <authorList>
            <person name="Nowrousian M."/>
            <person name="Teichert I."/>
            <person name="Kueck U."/>
        </authorList>
    </citation>
    <scope>NUCLEOTIDE SEQUENCE [LARGE SCALE GENOMIC DNA]</scope>
    <source>
        <strain evidence="2 3">R19027</strain>
        <tissue evidence="2">Mycelium</tissue>
    </source>
</reference>
<organism evidence="2 3">
    <name type="scientific">Sordaria macrospora</name>
    <dbReference type="NCBI Taxonomy" id="5147"/>
    <lineage>
        <taxon>Eukaryota</taxon>
        <taxon>Fungi</taxon>
        <taxon>Dikarya</taxon>
        <taxon>Ascomycota</taxon>
        <taxon>Pezizomycotina</taxon>
        <taxon>Sordariomycetes</taxon>
        <taxon>Sordariomycetidae</taxon>
        <taxon>Sordariales</taxon>
        <taxon>Sordariaceae</taxon>
        <taxon>Sordaria</taxon>
    </lineage>
</organism>
<protein>
    <submittedName>
        <fullName evidence="2">Uncharacterized protein</fullName>
    </submittedName>
</protein>
<dbReference type="Proteomes" id="UP000433876">
    <property type="component" value="Unassembled WGS sequence"/>
</dbReference>
<name>A0A8S8Z9X0_SORMA</name>
<comment type="caution">
    <text evidence="2">The sequence shown here is derived from an EMBL/GenBank/DDBJ whole genome shotgun (WGS) entry which is preliminary data.</text>
</comment>
<dbReference type="AlphaFoldDB" id="A0A8S8Z9X0"/>
<feature type="non-terminal residue" evidence="2">
    <location>
        <position position="189"/>
    </location>
</feature>